<dbReference type="Proteomes" id="UP000638648">
    <property type="component" value="Unassembled WGS sequence"/>
</dbReference>
<proteinExistence type="predicted"/>
<dbReference type="RefSeq" id="WP_192749821.1">
    <property type="nucleotide sequence ID" value="NZ_BAABJL010000006.1"/>
</dbReference>
<sequence length="84" mass="9201">MTYRVAFAIGAAAQFHDLPERARDALVHLAADLAERPWDGVTVLPPGDNPAFREAVFGNGHGLLAVHVNDVAELVRIFNIVWLE</sequence>
<evidence type="ECO:0000313" key="1">
    <source>
        <dbReference type="EMBL" id="MBE1605484.1"/>
    </source>
</evidence>
<name>A0A927MRS5_9ACTN</name>
<keyword evidence="2" id="KW-1185">Reference proteome</keyword>
<gene>
    <name evidence="1" type="ORF">HEB94_002332</name>
</gene>
<organism evidence="1 2">
    <name type="scientific">Actinopolymorpha pittospori</name>
    <dbReference type="NCBI Taxonomy" id="648752"/>
    <lineage>
        <taxon>Bacteria</taxon>
        <taxon>Bacillati</taxon>
        <taxon>Actinomycetota</taxon>
        <taxon>Actinomycetes</taxon>
        <taxon>Propionibacteriales</taxon>
        <taxon>Actinopolymorphaceae</taxon>
        <taxon>Actinopolymorpha</taxon>
    </lineage>
</organism>
<accession>A0A927MRS5</accession>
<protein>
    <submittedName>
        <fullName evidence="1">Uncharacterized protein</fullName>
    </submittedName>
</protein>
<evidence type="ECO:0000313" key="2">
    <source>
        <dbReference type="Proteomes" id="UP000638648"/>
    </source>
</evidence>
<reference evidence="1" key="1">
    <citation type="submission" date="2020-10" db="EMBL/GenBank/DDBJ databases">
        <title>Sequencing the genomes of 1000 actinobacteria strains.</title>
        <authorList>
            <person name="Klenk H.-P."/>
        </authorList>
    </citation>
    <scope>NUCLEOTIDE SEQUENCE</scope>
    <source>
        <strain evidence="1">DSM 45354</strain>
    </source>
</reference>
<dbReference type="EMBL" id="JADBEM010000001">
    <property type="protein sequence ID" value="MBE1605484.1"/>
    <property type="molecule type" value="Genomic_DNA"/>
</dbReference>
<comment type="caution">
    <text evidence="1">The sequence shown here is derived from an EMBL/GenBank/DDBJ whole genome shotgun (WGS) entry which is preliminary data.</text>
</comment>
<dbReference type="AlphaFoldDB" id="A0A927MRS5"/>